<gene>
    <name evidence="1" type="ORF">SAMN04488045_0218</name>
</gene>
<proteinExistence type="predicted"/>
<keyword evidence="1" id="KW-0808">Transferase</keyword>
<organism evidence="1 2">
    <name type="scientific">Thalassococcus halodurans</name>
    <dbReference type="NCBI Taxonomy" id="373675"/>
    <lineage>
        <taxon>Bacteria</taxon>
        <taxon>Pseudomonadati</taxon>
        <taxon>Pseudomonadota</taxon>
        <taxon>Alphaproteobacteria</taxon>
        <taxon>Rhodobacterales</taxon>
        <taxon>Roseobacteraceae</taxon>
        <taxon>Thalassococcus</taxon>
    </lineage>
</organism>
<dbReference type="Proteomes" id="UP000236752">
    <property type="component" value="Unassembled WGS sequence"/>
</dbReference>
<dbReference type="GO" id="GO:0016740">
    <property type="term" value="F:transferase activity"/>
    <property type="evidence" value="ECO:0007669"/>
    <property type="project" value="UniProtKB-KW"/>
</dbReference>
<evidence type="ECO:0000313" key="2">
    <source>
        <dbReference type="Proteomes" id="UP000236752"/>
    </source>
</evidence>
<name>A0A1H5SII0_9RHOB</name>
<protein>
    <submittedName>
        <fullName evidence="1">Glycosyl transferase family 2</fullName>
    </submittedName>
</protein>
<reference evidence="1 2" key="1">
    <citation type="submission" date="2016-10" db="EMBL/GenBank/DDBJ databases">
        <authorList>
            <person name="de Groot N.N."/>
        </authorList>
    </citation>
    <scope>NUCLEOTIDE SEQUENCE [LARGE SCALE GENOMIC DNA]</scope>
    <source>
        <strain evidence="1 2">DSM 26915</strain>
    </source>
</reference>
<keyword evidence="2" id="KW-1185">Reference proteome</keyword>
<dbReference type="EMBL" id="FNUZ01000001">
    <property type="protein sequence ID" value="SEF49611.1"/>
    <property type="molecule type" value="Genomic_DNA"/>
</dbReference>
<dbReference type="Pfam" id="PF13704">
    <property type="entry name" value="Glyco_tranf_2_4"/>
    <property type="match status" value="1"/>
</dbReference>
<dbReference type="RefSeq" id="WP_103908632.1">
    <property type="nucleotide sequence ID" value="NZ_FNUZ01000001.1"/>
</dbReference>
<accession>A0A1H5SII0</accession>
<sequence length="312" mass="35904">MTRWGIVTTTNAQQQKVLEFAAWHLELGADRLFIYLDDPDPETQGVLNAHPKIRAIHTDDAWWEKRNRRPVKHQVRQCANARHANNQKPDVDWLAHIDVDEFLIPEQPVAKLLANLPQDTFCARVRPIEALAPTEGDPENPRYFKAFHLDPKLRQAATDRCFPKWSEHLSGGFLSHVAGKLFFRTGHKGLDIKIHNVIRDGVQNRGMVELSQIALAHFHADSWDHFIHAYRFRLERGSYRADLKPQVKRDRSLSLHDLFQTIEAEGGEAALRQFYEDVATATPSLRTALEKEGLLRQIDFQPKALLSKHFNL</sequence>
<dbReference type="OrthoDB" id="7203640at2"/>
<dbReference type="AlphaFoldDB" id="A0A1H5SII0"/>
<evidence type="ECO:0000313" key="1">
    <source>
        <dbReference type="EMBL" id="SEF49611.1"/>
    </source>
</evidence>